<organism evidence="2 3">
    <name type="scientific">Kribbella deserti</name>
    <dbReference type="NCBI Taxonomy" id="1926257"/>
    <lineage>
        <taxon>Bacteria</taxon>
        <taxon>Bacillati</taxon>
        <taxon>Actinomycetota</taxon>
        <taxon>Actinomycetes</taxon>
        <taxon>Propionibacteriales</taxon>
        <taxon>Kribbellaceae</taxon>
        <taxon>Kribbella</taxon>
    </lineage>
</organism>
<reference evidence="2 3" key="1">
    <citation type="submission" date="2024-09" db="EMBL/GenBank/DDBJ databases">
        <authorList>
            <person name="Sun Q."/>
            <person name="Mori K."/>
        </authorList>
    </citation>
    <scope>NUCLEOTIDE SEQUENCE [LARGE SCALE GENOMIC DNA]</scope>
    <source>
        <strain evidence="2 3">CGMCC 1.15906</strain>
    </source>
</reference>
<name>A0ABV6QDC3_9ACTN</name>
<dbReference type="Pfam" id="PF01243">
    <property type="entry name" value="PNPOx_N"/>
    <property type="match status" value="1"/>
</dbReference>
<dbReference type="Proteomes" id="UP001589890">
    <property type="component" value="Unassembled WGS sequence"/>
</dbReference>
<feature type="domain" description="Pyridoxamine 5'-phosphate oxidase N-terminal" evidence="1">
    <location>
        <begin position="8"/>
        <end position="132"/>
    </location>
</feature>
<dbReference type="SUPFAM" id="SSF50475">
    <property type="entry name" value="FMN-binding split barrel"/>
    <property type="match status" value="1"/>
</dbReference>
<comment type="caution">
    <text evidence="2">The sequence shown here is derived from an EMBL/GenBank/DDBJ whole genome shotgun (WGS) entry which is preliminary data.</text>
</comment>
<evidence type="ECO:0000313" key="3">
    <source>
        <dbReference type="Proteomes" id="UP001589890"/>
    </source>
</evidence>
<dbReference type="InterPro" id="IPR012349">
    <property type="entry name" value="Split_barrel_FMN-bd"/>
</dbReference>
<evidence type="ECO:0000313" key="2">
    <source>
        <dbReference type="EMBL" id="MFC0622640.1"/>
    </source>
</evidence>
<protein>
    <submittedName>
        <fullName evidence="2">Pyridoxamine 5'-phosphate oxidase family protein</fullName>
    </submittedName>
</protein>
<dbReference type="Gene3D" id="2.30.110.10">
    <property type="entry name" value="Electron Transport, Fmn-binding Protein, Chain A"/>
    <property type="match status" value="1"/>
</dbReference>
<proteinExistence type="predicted"/>
<dbReference type="EMBL" id="JBHLTC010000001">
    <property type="protein sequence ID" value="MFC0622640.1"/>
    <property type="molecule type" value="Genomic_DNA"/>
</dbReference>
<sequence length="156" mass="16882">MSDLEAIARELITGSKYMVLGTADADGTPWVTPVFYTPDGYSDFYWVSSPDARHSRNIEARPSASIAIFDSHVPIGKAEAVYMAAQAAQVPDDELEAAAATFNSRLPADKQIGAGELQGPTPFRLYRATVTEHSVLIRGGDPRNDRGADDRLIVTL</sequence>
<dbReference type="InterPro" id="IPR011576">
    <property type="entry name" value="Pyridox_Oxase_N"/>
</dbReference>
<evidence type="ECO:0000259" key="1">
    <source>
        <dbReference type="Pfam" id="PF01243"/>
    </source>
</evidence>
<dbReference type="RefSeq" id="WP_380043319.1">
    <property type="nucleotide sequence ID" value="NZ_JBHLTC010000001.1"/>
</dbReference>
<gene>
    <name evidence="2" type="ORF">ACFFGN_01110</name>
</gene>
<keyword evidence="3" id="KW-1185">Reference proteome</keyword>
<accession>A0ABV6QDC3</accession>